<keyword evidence="1" id="KW-1133">Transmembrane helix</keyword>
<dbReference type="Proteomes" id="UP001492380">
    <property type="component" value="Unassembled WGS sequence"/>
</dbReference>
<keyword evidence="1" id="KW-0812">Transmembrane</keyword>
<protein>
    <submittedName>
        <fullName evidence="2">Uncharacterized protein</fullName>
    </submittedName>
</protein>
<keyword evidence="3" id="KW-1185">Reference proteome</keyword>
<evidence type="ECO:0000256" key="1">
    <source>
        <dbReference type="SAM" id="Phobius"/>
    </source>
</evidence>
<accession>A0ABR1YGL4</accession>
<feature type="transmembrane region" description="Helical" evidence="1">
    <location>
        <begin position="12"/>
        <end position="33"/>
    </location>
</feature>
<dbReference type="EMBL" id="JBBWRZ010000009">
    <property type="protein sequence ID" value="KAK8228782.1"/>
    <property type="molecule type" value="Genomic_DNA"/>
</dbReference>
<evidence type="ECO:0000313" key="3">
    <source>
        <dbReference type="Proteomes" id="UP001492380"/>
    </source>
</evidence>
<evidence type="ECO:0000313" key="2">
    <source>
        <dbReference type="EMBL" id="KAK8228782.1"/>
    </source>
</evidence>
<comment type="caution">
    <text evidence="2">The sequence shown here is derived from an EMBL/GenBank/DDBJ whole genome shotgun (WGS) entry which is preliminary data.</text>
</comment>
<reference evidence="2 3" key="1">
    <citation type="submission" date="2024-04" db="EMBL/GenBank/DDBJ databases">
        <title>Phyllosticta paracitricarpa is synonymous to the EU quarantine fungus P. citricarpa based on phylogenomic analyses.</title>
        <authorList>
            <consortium name="Lawrence Berkeley National Laboratory"/>
            <person name="Van Ingen-Buijs V.A."/>
            <person name="Van Westerhoven A.C."/>
            <person name="Haridas S."/>
            <person name="Skiadas P."/>
            <person name="Martin F."/>
            <person name="Groenewald J.Z."/>
            <person name="Crous P.W."/>
            <person name="Seidl M.F."/>
        </authorList>
    </citation>
    <scope>NUCLEOTIDE SEQUENCE [LARGE SCALE GENOMIC DNA]</scope>
    <source>
        <strain evidence="2 3">CBS 123374</strain>
    </source>
</reference>
<organism evidence="2 3">
    <name type="scientific">Phyllosticta capitalensis</name>
    <dbReference type="NCBI Taxonomy" id="121624"/>
    <lineage>
        <taxon>Eukaryota</taxon>
        <taxon>Fungi</taxon>
        <taxon>Dikarya</taxon>
        <taxon>Ascomycota</taxon>
        <taxon>Pezizomycotina</taxon>
        <taxon>Dothideomycetes</taxon>
        <taxon>Dothideomycetes incertae sedis</taxon>
        <taxon>Botryosphaeriales</taxon>
        <taxon>Phyllostictaceae</taxon>
        <taxon>Phyllosticta</taxon>
    </lineage>
</organism>
<sequence length="94" mass="10611">MVANHADMVTNGNVLVASYLITMLVGVASSVNLSKERRRHLALSLLHASSQTCTCLPKVQIKHQNHTFHQRTTKLLIPLLLTQRELGNQTWLIW</sequence>
<name>A0ABR1YGL4_9PEZI</name>
<gene>
    <name evidence="2" type="ORF">HDK90DRAFT_336362</name>
</gene>
<proteinExistence type="predicted"/>
<keyword evidence="1" id="KW-0472">Membrane</keyword>